<accession>A0A8H6ZK15</accession>
<organism evidence="3 4">
    <name type="scientific">Mycena sanguinolenta</name>
    <dbReference type="NCBI Taxonomy" id="230812"/>
    <lineage>
        <taxon>Eukaryota</taxon>
        <taxon>Fungi</taxon>
        <taxon>Dikarya</taxon>
        <taxon>Basidiomycota</taxon>
        <taxon>Agaricomycotina</taxon>
        <taxon>Agaricomycetes</taxon>
        <taxon>Agaricomycetidae</taxon>
        <taxon>Agaricales</taxon>
        <taxon>Marasmiineae</taxon>
        <taxon>Mycenaceae</taxon>
        <taxon>Mycena</taxon>
    </lineage>
</organism>
<protein>
    <submittedName>
        <fullName evidence="3">Uncharacterized protein</fullName>
    </submittedName>
</protein>
<name>A0A8H6ZK15_9AGAR</name>
<feature type="region of interest" description="Disordered" evidence="1">
    <location>
        <begin position="34"/>
        <end position="77"/>
    </location>
</feature>
<keyword evidence="2" id="KW-0472">Membrane</keyword>
<gene>
    <name evidence="3" type="ORF">MSAN_00259100</name>
</gene>
<keyword evidence="4" id="KW-1185">Reference proteome</keyword>
<sequence>MGVSRSLEAQELWDMPTVIIYEYFLTPEQLAAQERQREEREREEQEKRKQEREEREEREKRKQEREERELEERQRLEREKQERLEALPFLRHMQLIQTLLSPPEGILLTLLSCFIFIMLAVLALELIGWFIFLGLLVTIRAFFSSQHMPYSPICS</sequence>
<dbReference type="EMBL" id="JACAZH010000001">
    <property type="protein sequence ID" value="KAF7378331.1"/>
    <property type="molecule type" value="Genomic_DNA"/>
</dbReference>
<keyword evidence="2" id="KW-1133">Transmembrane helix</keyword>
<dbReference type="OrthoDB" id="3067230at2759"/>
<comment type="caution">
    <text evidence="3">The sequence shown here is derived from an EMBL/GenBank/DDBJ whole genome shotgun (WGS) entry which is preliminary data.</text>
</comment>
<evidence type="ECO:0000256" key="1">
    <source>
        <dbReference type="SAM" id="MobiDB-lite"/>
    </source>
</evidence>
<evidence type="ECO:0000256" key="2">
    <source>
        <dbReference type="SAM" id="Phobius"/>
    </source>
</evidence>
<proteinExistence type="predicted"/>
<feature type="transmembrane region" description="Helical" evidence="2">
    <location>
        <begin position="126"/>
        <end position="143"/>
    </location>
</feature>
<dbReference type="AlphaFoldDB" id="A0A8H6ZK15"/>
<dbReference type="Proteomes" id="UP000623467">
    <property type="component" value="Unassembled WGS sequence"/>
</dbReference>
<evidence type="ECO:0000313" key="3">
    <source>
        <dbReference type="EMBL" id="KAF7378331.1"/>
    </source>
</evidence>
<evidence type="ECO:0000313" key="4">
    <source>
        <dbReference type="Proteomes" id="UP000623467"/>
    </source>
</evidence>
<reference evidence="3" key="1">
    <citation type="submission" date="2020-05" db="EMBL/GenBank/DDBJ databases">
        <title>Mycena genomes resolve the evolution of fungal bioluminescence.</title>
        <authorList>
            <person name="Tsai I.J."/>
        </authorList>
    </citation>
    <scope>NUCLEOTIDE SEQUENCE</scope>
    <source>
        <strain evidence="3">160909Yilan</strain>
    </source>
</reference>
<keyword evidence="2" id="KW-0812">Transmembrane</keyword>